<dbReference type="PANTHER" id="PTHR12143:SF39">
    <property type="entry name" value="SECRETED PROTEIN"/>
    <property type="match status" value="1"/>
</dbReference>
<dbReference type="GO" id="GO:0005829">
    <property type="term" value="C:cytosol"/>
    <property type="evidence" value="ECO:0007669"/>
    <property type="project" value="TreeGrafter"/>
</dbReference>
<dbReference type="Pfam" id="PF17678">
    <property type="entry name" value="Glyco_hydro_92N"/>
    <property type="match status" value="1"/>
</dbReference>
<dbReference type="PROSITE" id="PS51318">
    <property type="entry name" value="TAT"/>
    <property type="match status" value="1"/>
</dbReference>
<evidence type="ECO:0000256" key="1">
    <source>
        <dbReference type="SAM" id="Phobius"/>
    </source>
</evidence>
<dbReference type="InterPro" id="IPR013783">
    <property type="entry name" value="Ig-like_fold"/>
</dbReference>
<dbReference type="Pfam" id="PF16640">
    <property type="entry name" value="Big_3_5"/>
    <property type="match status" value="1"/>
</dbReference>
<gene>
    <name evidence="6" type="ORF">FPZ11_13570</name>
</gene>
<feature type="chain" id="PRO_5023019006" evidence="2">
    <location>
        <begin position="41"/>
        <end position="1311"/>
    </location>
</feature>
<reference evidence="6 7" key="1">
    <citation type="submission" date="2019-07" db="EMBL/GenBank/DDBJ databases">
        <title>Full genome sequence of Humibacter sp. WJ7-1.</title>
        <authorList>
            <person name="Im W.-T."/>
        </authorList>
    </citation>
    <scope>NUCLEOTIDE SEQUENCE [LARGE SCALE GENOMIC DNA]</scope>
    <source>
        <strain evidence="6 7">WJ7-1</strain>
    </source>
</reference>
<dbReference type="InterPro" id="IPR006311">
    <property type="entry name" value="TAT_signal"/>
</dbReference>
<dbReference type="Gene3D" id="1.20.1610.10">
    <property type="entry name" value="alpha-1,2-mannosidases domains"/>
    <property type="match status" value="1"/>
</dbReference>
<evidence type="ECO:0000313" key="7">
    <source>
        <dbReference type="Proteomes" id="UP000320216"/>
    </source>
</evidence>
<dbReference type="Gene3D" id="1.20.1050.60">
    <property type="entry name" value="alpha-1,2-mannosidase"/>
    <property type="match status" value="1"/>
</dbReference>
<feature type="domain" description="Glycosyl hydrolase family 92 N-terminal" evidence="5">
    <location>
        <begin position="51"/>
        <end position="281"/>
    </location>
</feature>
<feature type="domain" description="Glycosyl hydrolase family 92" evidence="3">
    <location>
        <begin position="288"/>
        <end position="758"/>
    </location>
</feature>
<feature type="signal peptide" evidence="2">
    <location>
        <begin position="1"/>
        <end position="40"/>
    </location>
</feature>
<dbReference type="GO" id="GO:0000224">
    <property type="term" value="F:peptide-N4-(N-acetyl-beta-glucosaminyl)asparagine amidase activity"/>
    <property type="evidence" value="ECO:0007669"/>
    <property type="project" value="TreeGrafter"/>
</dbReference>
<sequence>MRRRTTSWRTSRRPVMLGALAALIGLVAMPLVTTATAAHADPAYVSDPASYVNTLNGTGSGGANVGSINNFPGPATPFGMVQFSPDTTNTYAGYSHDNSTLKGFSLTHASVGCTAFGDIPILPTTGAVGSTPWTTTATIAHDSSEVGSPGYYAADLTNSGIKAELTASTRTGLATFTFPSGATSNLFVRPGASINGDSAAALSTVDDQTVTGSATTGGFCGKNNSYTVYFAMKFDTPFASTGTWNESSVSASSTSVDSPHAGAYYTFPAGTTTLHVKVSLSYVSTAGALANMQAEVPGFDAAALRAQTAQEWNDALGKVKVAGQNQDDLKTFYTSLYRSMLHPNTFNDVDGRYIGFDGTTYSVPSGHTQYANFSDWDTYRSLAPLQAMLFPDRASDMAQSLVNDAEQSGSFPRWELANASTGQMTGDSETALISSLYAFGAKDFDTSTALNYMVKGATDGGTGLNGYVERPGLATYLKDGYAPQTKDFQADHAIAGASVTLEWSVDDFAIGRFASALGQTDIGSQFQTRGQNWQNLFNPTTGYISPRSASGQFADGPGYVTPGSGQFGQAGFDEGNAAQYLWLVPQNVAGLTTALGGDAAVADRLDSFFTQLNVGPNEPYMWAGNEPNFQTPWLYNYVGQPWKTQQVVDRIRTTLFSDSPDGEPGNDDLGAQSSWYVWAALGLYPTTPGTDLLTVNTPTFDQEELDLSGGRTITISANGASTGSRYISGLSVNGSAQQKTYLPESVLAKGGDVDFTLSSTHDTSWGTAPDDAPPSFADGSASFVANASPSLVSATPGSAATIMVAAQRLTGSDDSYTVAVTAPAGLSAGSIPVGRFDTSGAGTTPITLTAAKSTPNGYYTVDVAVTSGSRTVHASVTVKVARTFSMAAAANTVGTASESDTGVGDFDAAGNSYSREQLASVGLAPGATGKVGSLHFTWPSSPEGAPDAVNPTGQTIDLQGEVHSIAFIGAGINGGASDTAVATLDDGSTMPVDFSFGDWVLPTSDGSPAFGNSVVAKMSHRNAVTQVQGAYLFATTPATAPDGRTIVSVQFPTDSKERVFAIATDVAPATNTATQLTTSAASVASGSSLTLTAKLTPAQAAGSVEFFDGGASLGDAVVKNGSATLAVKPKSTGEHDYLASFSPSDDTAFIASSSAVVPVTVTGATPPPHRATLTVSESSVPAGGSLSVSGTGFAADSEVAMTLHSQPLGLGTATTNGDGSFVTTVTIPSQTAPGKHTLEAATSDGVAVSVEVTVTAKGTAATGGPSSATSNLAETGSSGIVELAFAALLTIALGSVALIVTSRVRRRRRTV</sequence>
<dbReference type="Gene3D" id="2.70.98.10">
    <property type="match status" value="1"/>
</dbReference>
<protein>
    <submittedName>
        <fullName evidence="6">Alpha-1,2-mannosidase</fullName>
    </submittedName>
</protein>
<dbReference type="GO" id="GO:0030246">
    <property type="term" value="F:carbohydrate binding"/>
    <property type="evidence" value="ECO:0007669"/>
    <property type="project" value="InterPro"/>
</dbReference>
<dbReference type="OrthoDB" id="9804511at2"/>
<accession>A0A5B8M4I2</accession>
<evidence type="ECO:0000259" key="5">
    <source>
        <dbReference type="Pfam" id="PF17678"/>
    </source>
</evidence>
<dbReference type="NCBIfam" id="TIGR01180">
    <property type="entry name" value="aman2_put"/>
    <property type="match status" value="1"/>
</dbReference>
<evidence type="ECO:0000259" key="4">
    <source>
        <dbReference type="Pfam" id="PF16640"/>
    </source>
</evidence>
<dbReference type="InterPro" id="IPR014718">
    <property type="entry name" value="GH-type_carb-bd"/>
</dbReference>
<evidence type="ECO:0000256" key="2">
    <source>
        <dbReference type="SAM" id="SignalP"/>
    </source>
</evidence>
<dbReference type="InterPro" id="IPR012939">
    <property type="entry name" value="Glyco_hydro_92"/>
</dbReference>
<dbReference type="InterPro" id="IPR050883">
    <property type="entry name" value="PNGase"/>
</dbReference>
<dbReference type="KEGG" id="huw:FPZ11_13570"/>
<proteinExistence type="predicted"/>
<feature type="domain" description="Bacterial Ig-like" evidence="4">
    <location>
        <begin position="1076"/>
        <end position="1162"/>
    </location>
</feature>
<dbReference type="Gene3D" id="2.60.40.10">
    <property type="entry name" value="Immunoglobulins"/>
    <property type="match status" value="1"/>
</dbReference>
<keyword evidence="1" id="KW-0812">Transmembrane</keyword>
<keyword evidence="1" id="KW-1133">Transmembrane helix</keyword>
<keyword evidence="2" id="KW-0732">Signal</keyword>
<dbReference type="Pfam" id="PF07971">
    <property type="entry name" value="Glyco_hydro_92"/>
    <property type="match status" value="1"/>
</dbReference>
<dbReference type="InterPro" id="IPR005887">
    <property type="entry name" value="GH92_a_mannosidase_put"/>
</dbReference>
<dbReference type="Proteomes" id="UP000320216">
    <property type="component" value="Chromosome"/>
</dbReference>
<dbReference type="InterPro" id="IPR008928">
    <property type="entry name" value="6-hairpin_glycosidase_sf"/>
</dbReference>
<dbReference type="GO" id="GO:0006516">
    <property type="term" value="P:glycoprotein catabolic process"/>
    <property type="evidence" value="ECO:0007669"/>
    <property type="project" value="TreeGrafter"/>
</dbReference>
<dbReference type="InterPro" id="IPR032109">
    <property type="entry name" value="Big_3_5"/>
</dbReference>
<name>A0A5B8M4I2_9MICO</name>
<dbReference type="SUPFAM" id="SSF48208">
    <property type="entry name" value="Six-hairpin glycosidases"/>
    <property type="match status" value="1"/>
</dbReference>
<keyword evidence="7" id="KW-1185">Reference proteome</keyword>
<organism evidence="6 7">
    <name type="scientific">Humibacter ginsenosidimutans</name>
    <dbReference type="NCBI Taxonomy" id="2599293"/>
    <lineage>
        <taxon>Bacteria</taxon>
        <taxon>Bacillati</taxon>
        <taxon>Actinomycetota</taxon>
        <taxon>Actinomycetes</taxon>
        <taxon>Micrococcales</taxon>
        <taxon>Microbacteriaceae</taxon>
        <taxon>Humibacter</taxon>
    </lineage>
</organism>
<dbReference type="GO" id="GO:0005975">
    <property type="term" value="P:carbohydrate metabolic process"/>
    <property type="evidence" value="ECO:0007669"/>
    <property type="project" value="InterPro"/>
</dbReference>
<evidence type="ECO:0000313" key="6">
    <source>
        <dbReference type="EMBL" id="QDZ15648.1"/>
    </source>
</evidence>
<feature type="transmembrane region" description="Helical" evidence="1">
    <location>
        <begin position="1280"/>
        <end position="1300"/>
    </location>
</feature>
<dbReference type="InterPro" id="IPR041371">
    <property type="entry name" value="GH92_N"/>
</dbReference>
<evidence type="ECO:0000259" key="3">
    <source>
        <dbReference type="Pfam" id="PF07971"/>
    </source>
</evidence>
<dbReference type="EMBL" id="CP042305">
    <property type="protein sequence ID" value="QDZ15648.1"/>
    <property type="molecule type" value="Genomic_DNA"/>
</dbReference>
<dbReference type="PANTHER" id="PTHR12143">
    <property type="entry name" value="PEPTIDE N-GLYCANASE PNGASE -RELATED"/>
    <property type="match status" value="1"/>
</dbReference>
<dbReference type="Gene3D" id="3.30.2080.10">
    <property type="entry name" value="GH92 mannosidase domain"/>
    <property type="match status" value="1"/>
</dbReference>
<keyword evidence="1" id="KW-0472">Membrane</keyword>